<dbReference type="GO" id="GO:0008270">
    <property type="term" value="F:zinc ion binding"/>
    <property type="evidence" value="ECO:0007669"/>
    <property type="project" value="UniProtKB-KW"/>
</dbReference>
<dbReference type="Gramene" id="C.cajan_48182.t">
    <property type="protein sequence ID" value="C.cajan_48182.t"/>
    <property type="gene ID" value="C.cajan_48182"/>
</dbReference>
<dbReference type="InterPro" id="IPR001878">
    <property type="entry name" value="Znf_CCHC"/>
</dbReference>
<protein>
    <recommendedName>
        <fullName evidence="3">CCHC-type domain-containing protein</fullName>
    </recommendedName>
</protein>
<dbReference type="AlphaFoldDB" id="A0A151QMW7"/>
<dbReference type="Pfam" id="PF00098">
    <property type="entry name" value="zf-CCHC"/>
    <property type="match status" value="1"/>
</dbReference>
<feature type="region of interest" description="Disordered" evidence="2">
    <location>
        <begin position="172"/>
        <end position="196"/>
    </location>
</feature>
<evidence type="ECO:0000256" key="1">
    <source>
        <dbReference type="PROSITE-ProRule" id="PRU00047"/>
    </source>
</evidence>
<gene>
    <name evidence="4" type="ORF">KK1_047958</name>
</gene>
<evidence type="ECO:0000313" key="4">
    <source>
        <dbReference type="EMBL" id="KYP31626.1"/>
    </source>
</evidence>
<name>A0A151QMW7_CAJCA</name>
<feature type="region of interest" description="Disordered" evidence="2">
    <location>
        <begin position="67"/>
        <end position="113"/>
    </location>
</feature>
<keyword evidence="1" id="KW-0479">Metal-binding</keyword>
<keyword evidence="5" id="KW-1185">Reference proteome</keyword>
<dbReference type="Gene3D" id="4.10.60.10">
    <property type="entry name" value="Zinc finger, CCHC-type"/>
    <property type="match status" value="1"/>
</dbReference>
<feature type="compositionally biased region" description="Basic and acidic residues" evidence="2">
    <location>
        <begin position="172"/>
        <end position="194"/>
    </location>
</feature>
<dbReference type="SUPFAM" id="SSF57756">
    <property type="entry name" value="Retrovirus zinc finger-like domains"/>
    <property type="match status" value="1"/>
</dbReference>
<dbReference type="PANTHER" id="PTHR35046:SF9">
    <property type="entry name" value="RNA-DIRECTED DNA POLYMERASE"/>
    <property type="match status" value="1"/>
</dbReference>
<dbReference type="GO" id="GO:0003676">
    <property type="term" value="F:nucleic acid binding"/>
    <property type="evidence" value="ECO:0007669"/>
    <property type="project" value="InterPro"/>
</dbReference>
<dbReference type="SMART" id="SM00343">
    <property type="entry name" value="ZnF_C2HC"/>
    <property type="match status" value="1"/>
</dbReference>
<dbReference type="Proteomes" id="UP000075243">
    <property type="component" value="Unassembled WGS sequence"/>
</dbReference>
<dbReference type="PANTHER" id="PTHR35046">
    <property type="entry name" value="ZINC KNUCKLE (CCHC-TYPE) FAMILY PROTEIN"/>
    <property type="match status" value="1"/>
</dbReference>
<dbReference type="InterPro" id="IPR036875">
    <property type="entry name" value="Znf_CCHC_sf"/>
</dbReference>
<evidence type="ECO:0000313" key="5">
    <source>
        <dbReference type="Proteomes" id="UP000075243"/>
    </source>
</evidence>
<accession>A0A151QMW7</accession>
<organism evidence="4 5">
    <name type="scientific">Cajanus cajan</name>
    <name type="common">Pigeon pea</name>
    <name type="synonym">Cajanus indicus</name>
    <dbReference type="NCBI Taxonomy" id="3821"/>
    <lineage>
        <taxon>Eukaryota</taxon>
        <taxon>Viridiplantae</taxon>
        <taxon>Streptophyta</taxon>
        <taxon>Embryophyta</taxon>
        <taxon>Tracheophyta</taxon>
        <taxon>Spermatophyta</taxon>
        <taxon>Magnoliopsida</taxon>
        <taxon>eudicotyledons</taxon>
        <taxon>Gunneridae</taxon>
        <taxon>Pentapetalae</taxon>
        <taxon>rosids</taxon>
        <taxon>fabids</taxon>
        <taxon>Fabales</taxon>
        <taxon>Fabaceae</taxon>
        <taxon>Papilionoideae</taxon>
        <taxon>50 kb inversion clade</taxon>
        <taxon>NPAAA clade</taxon>
        <taxon>indigoferoid/millettioid clade</taxon>
        <taxon>Phaseoleae</taxon>
        <taxon>Cajanus</taxon>
    </lineage>
</organism>
<feature type="compositionally biased region" description="Low complexity" evidence="2">
    <location>
        <begin position="76"/>
        <end position="98"/>
    </location>
</feature>
<evidence type="ECO:0000256" key="2">
    <source>
        <dbReference type="SAM" id="MobiDB-lite"/>
    </source>
</evidence>
<feature type="domain" description="CCHC-type" evidence="3">
    <location>
        <begin position="207"/>
        <end position="222"/>
    </location>
</feature>
<sequence>MSHHSQSSSDFESPKSFKRIVKEVEALKLWKHDEILQKQKEKLEKEVQIMALEQEIQKIKQREEKLLKRLNKNKSPKGSSRSSTKSSNDSQSQDNDGSIQMDAYYQPPPRRVIKEHKVRESRVDLPYFHGKENVDAYLDWEMKVEQIFTCHQVGKAQSSSYVKKDYKREGQYDSSKKFGKGLEKEKEKEKEKNKKIVTSSGKTSDIKCFKCLGRGHIASQCPTKKVMILRWQDVYSRVDESSSTTSSDSRKTESCGRPQF</sequence>
<dbReference type="PROSITE" id="PS50158">
    <property type="entry name" value="ZF_CCHC"/>
    <property type="match status" value="1"/>
</dbReference>
<reference evidence="4" key="1">
    <citation type="journal article" date="2012" name="Nat. Biotechnol.">
        <title>Draft genome sequence of pigeonpea (Cajanus cajan), an orphan legume crop of resource-poor farmers.</title>
        <authorList>
            <person name="Varshney R.K."/>
            <person name="Chen W."/>
            <person name="Li Y."/>
            <person name="Bharti A.K."/>
            <person name="Saxena R.K."/>
            <person name="Schlueter J.A."/>
            <person name="Donoghue M.T."/>
            <person name="Azam S."/>
            <person name="Fan G."/>
            <person name="Whaley A.M."/>
            <person name="Farmer A.D."/>
            <person name="Sheridan J."/>
            <person name="Iwata A."/>
            <person name="Tuteja R."/>
            <person name="Penmetsa R.V."/>
            <person name="Wu W."/>
            <person name="Upadhyaya H.D."/>
            <person name="Yang S.P."/>
            <person name="Shah T."/>
            <person name="Saxena K.B."/>
            <person name="Michael T."/>
            <person name="McCombie W.R."/>
            <person name="Yang B."/>
            <person name="Zhang G."/>
            <person name="Yang H."/>
            <person name="Wang J."/>
            <person name="Spillane C."/>
            <person name="Cook D.R."/>
            <person name="May G.D."/>
            <person name="Xu X."/>
            <person name="Jackson S.A."/>
        </authorList>
    </citation>
    <scope>NUCLEOTIDE SEQUENCE [LARGE SCALE GENOMIC DNA]</scope>
</reference>
<evidence type="ECO:0000259" key="3">
    <source>
        <dbReference type="PROSITE" id="PS50158"/>
    </source>
</evidence>
<keyword evidence="1" id="KW-0862">Zinc</keyword>
<feature type="region of interest" description="Disordered" evidence="2">
    <location>
        <begin position="237"/>
        <end position="260"/>
    </location>
</feature>
<dbReference type="EMBL" id="KQ485813">
    <property type="protein sequence ID" value="KYP31626.1"/>
    <property type="molecule type" value="Genomic_DNA"/>
</dbReference>
<proteinExistence type="predicted"/>
<keyword evidence="1" id="KW-0863">Zinc-finger</keyword>